<accession>A0A6G1ED59</accession>
<reference evidence="1 2" key="1">
    <citation type="submission" date="2019-11" db="EMBL/GenBank/DDBJ databases">
        <title>Whole genome sequence of Oryza granulata.</title>
        <authorList>
            <person name="Li W."/>
        </authorList>
    </citation>
    <scope>NUCLEOTIDE SEQUENCE [LARGE SCALE GENOMIC DNA]</scope>
    <source>
        <strain evidence="2">cv. Menghai</strain>
        <tissue evidence="1">Leaf</tissue>
    </source>
</reference>
<name>A0A6G1ED59_9ORYZ</name>
<sequence>MPVVTLLCVDNDIHMDPAQPSYNPVPSSNCYVVCKHLRRCHAPPPDPNGGVSMRVEKAMNGGDLGTVAMRRAQQ</sequence>
<organism evidence="1 2">
    <name type="scientific">Oryza meyeriana var. granulata</name>
    <dbReference type="NCBI Taxonomy" id="110450"/>
    <lineage>
        <taxon>Eukaryota</taxon>
        <taxon>Viridiplantae</taxon>
        <taxon>Streptophyta</taxon>
        <taxon>Embryophyta</taxon>
        <taxon>Tracheophyta</taxon>
        <taxon>Spermatophyta</taxon>
        <taxon>Magnoliopsida</taxon>
        <taxon>Liliopsida</taxon>
        <taxon>Poales</taxon>
        <taxon>Poaceae</taxon>
        <taxon>BOP clade</taxon>
        <taxon>Oryzoideae</taxon>
        <taxon>Oryzeae</taxon>
        <taxon>Oryzinae</taxon>
        <taxon>Oryza</taxon>
        <taxon>Oryza meyeriana</taxon>
    </lineage>
</organism>
<proteinExistence type="predicted"/>
<gene>
    <name evidence="1" type="ORF">E2562_001122</name>
</gene>
<evidence type="ECO:0000313" key="2">
    <source>
        <dbReference type="Proteomes" id="UP000479710"/>
    </source>
</evidence>
<comment type="caution">
    <text evidence="1">The sequence shown here is derived from an EMBL/GenBank/DDBJ whole genome shotgun (WGS) entry which is preliminary data.</text>
</comment>
<evidence type="ECO:0000313" key="1">
    <source>
        <dbReference type="EMBL" id="KAF0922730.1"/>
    </source>
</evidence>
<dbReference type="AlphaFoldDB" id="A0A6G1ED59"/>
<dbReference type="EMBL" id="SPHZ02000003">
    <property type="protein sequence ID" value="KAF0922730.1"/>
    <property type="molecule type" value="Genomic_DNA"/>
</dbReference>
<dbReference type="Proteomes" id="UP000479710">
    <property type="component" value="Unassembled WGS sequence"/>
</dbReference>
<keyword evidence="2" id="KW-1185">Reference proteome</keyword>
<protein>
    <submittedName>
        <fullName evidence="1">Uncharacterized protein</fullName>
    </submittedName>
</protein>